<evidence type="ECO:0000313" key="2">
    <source>
        <dbReference type="EMBL" id="SMQ64349.1"/>
    </source>
</evidence>
<reference evidence="3" key="1">
    <citation type="submission" date="2017-04" db="EMBL/GenBank/DDBJ databases">
        <authorList>
            <person name="Varghese N."/>
            <person name="Submissions S."/>
        </authorList>
    </citation>
    <scope>NUCLEOTIDE SEQUENCE [LARGE SCALE GENOMIC DNA]</scope>
</reference>
<evidence type="ECO:0000313" key="3">
    <source>
        <dbReference type="Proteomes" id="UP000194420"/>
    </source>
</evidence>
<gene>
    <name evidence="2" type="ORF">SAMN06297468_0998</name>
</gene>
<feature type="transmembrane region" description="Helical" evidence="1">
    <location>
        <begin position="96"/>
        <end position="118"/>
    </location>
</feature>
<evidence type="ECO:0008006" key="4">
    <source>
        <dbReference type="Google" id="ProtNLM"/>
    </source>
</evidence>
<proteinExistence type="predicted"/>
<evidence type="ECO:0000256" key="1">
    <source>
        <dbReference type="SAM" id="Phobius"/>
    </source>
</evidence>
<keyword evidence="1" id="KW-1133">Transmembrane helix</keyword>
<feature type="transmembrane region" description="Helical" evidence="1">
    <location>
        <begin position="72"/>
        <end position="90"/>
    </location>
</feature>
<dbReference type="EMBL" id="FXWG01000001">
    <property type="protein sequence ID" value="SMQ64349.1"/>
    <property type="molecule type" value="Genomic_DNA"/>
</dbReference>
<dbReference type="AlphaFoldDB" id="A0A1Y6EQ06"/>
<keyword evidence="1" id="KW-0812">Transmembrane</keyword>
<dbReference type="Proteomes" id="UP000194420">
    <property type="component" value="Unassembled WGS sequence"/>
</dbReference>
<name>A0A1Y6EQ06_9SPHN</name>
<protein>
    <recommendedName>
        <fullName evidence="4">DoxX-like family protein</fullName>
    </recommendedName>
</protein>
<feature type="transmembrane region" description="Helical" evidence="1">
    <location>
        <begin position="45"/>
        <end position="65"/>
    </location>
</feature>
<keyword evidence="3" id="KW-1185">Reference proteome</keyword>
<sequence>MQPQHLQRLISLPYFILGGWCLVAPGMVERLTITPAYQHLSETSALLIGCFGAQAVLGGLFIWFSQWQRRTFLVYAIALLPFFWFNYWFVFEVPIFNRWLALDFGANAAMLALSLWGWRLSADATQ</sequence>
<organism evidence="2 3">
    <name type="scientific">Altererythrobacter xiamenensis</name>
    <dbReference type="NCBI Taxonomy" id="1316679"/>
    <lineage>
        <taxon>Bacteria</taxon>
        <taxon>Pseudomonadati</taxon>
        <taxon>Pseudomonadota</taxon>
        <taxon>Alphaproteobacteria</taxon>
        <taxon>Sphingomonadales</taxon>
        <taxon>Erythrobacteraceae</taxon>
        <taxon>Altererythrobacter</taxon>
    </lineage>
</organism>
<keyword evidence="1" id="KW-0472">Membrane</keyword>
<feature type="transmembrane region" description="Helical" evidence="1">
    <location>
        <begin position="12"/>
        <end position="33"/>
    </location>
</feature>
<accession>A0A1Y6EQ06</accession>